<dbReference type="SUPFAM" id="SSF53474">
    <property type="entry name" value="alpha/beta-Hydrolases"/>
    <property type="match status" value="1"/>
</dbReference>
<evidence type="ECO:0000313" key="4">
    <source>
        <dbReference type="EMBL" id="TQN27624.1"/>
    </source>
</evidence>
<comment type="similarity">
    <text evidence="1">Belongs to the thioesterase family.</text>
</comment>
<dbReference type="InterPro" id="IPR020802">
    <property type="entry name" value="TesA-like"/>
</dbReference>
<evidence type="ECO:0000259" key="3">
    <source>
        <dbReference type="SMART" id="SM00824"/>
    </source>
</evidence>
<proteinExistence type="inferred from homology"/>
<comment type="caution">
    <text evidence="4">The sequence shown here is derived from an EMBL/GenBank/DDBJ whole genome shotgun (WGS) entry which is preliminary data.</text>
</comment>
<keyword evidence="5" id="KW-1185">Reference proteome</keyword>
<dbReference type="InterPro" id="IPR012223">
    <property type="entry name" value="TEII"/>
</dbReference>
<dbReference type="InterPro" id="IPR029058">
    <property type="entry name" value="AB_hydrolase_fold"/>
</dbReference>
<evidence type="ECO:0000313" key="5">
    <source>
        <dbReference type="Proteomes" id="UP000317422"/>
    </source>
</evidence>
<dbReference type="GO" id="GO:0008610">
    <property type="term" value="P:lipid biosynthetic process"/>
    <property type="evidence" value="ECO:0007669"/>
    <property type="project" value="TreeGrafter"/>
</dbReference>
<accession>A0A543N722</accession>
<organism evidence="4 5">
    <name type="scientific">Haloactinospora alba</name>
    <dbReference type="NCBI Taxonomy" id="405555"/>
    <lineage>
        <taxon>Bacteria</taxon>
        <taxon>Bacillati</taxon>
        <taxon>Actinomycetota</taxon>
        <taxon>Actinomycetes</taxon>
        <taxon>Streptosporangiales</taxon>
        <taxon>Nocardiopsidaceae</taxon>
        <taxon>Haloactinospora</taxon>
    </lineage>
</organism>
<dbReference type="Gene3D" id="3.40.50.1820">
    <property type="entry name" value="alpha/beta hydrolase"/>
    <property type="match status" value="1"/>
</dbReference>
<dbReference type="AlphaFoldDB" id="A0A543N722"/>
<gene>
    <name evidence="4" type="ORF">FHX37_4348</name>
</gene>
<sequence length="244" mass="26961">MTSAWLRPDNNASDAPFQLVCFPYAGSLSPPFADWGPALAPAVELLSVRLPGRGARWSEPPPASVPAVAEALLDPLLEQLRGPFAFFGHSMGALLAFELAHRVSELGAVPSRLFASSYRAPHLPGTREQFHLAPDDRLMEHLDTLSDGELSGHRDVLAPVLAVLRNDLRLCETYRPAERKALAAPVTALRGRRDPLFTAAEVRRWSETTTGPFRFLQFPGGHFYPRQREGELLEHLRAECVPEQ</sequence>
<name>A0A543N722_9ACTN</name>
<evidence type="ECO:0000256" key="2">
    <source>
        <dbReference type="ARBA" id="ARBA00022801"/>
    </source>
</evidence>
<dbReference type="PANTHER" id="PTHR11487">
    <property type="entry name" value="THIOESTERASE"/>
    <property type="match status" value="1"/>
</dbReference>
<evidence type="ECO:0000256" key="1">
    <source>
        <dbReference type="ARBA" id="ARBA00007169"/>
    </source>
</evidence>
<dbReference type="GO" id="GO:0016787">
    <property type="term" value="F:hydrolase activity"/>
    <property type="evidence" value="ECO:0007669"/>
    <property type="project" value="UniProtKB-KW"/>
</dbReference>
<protein>
    <submittedName>
        <fullName evidence="4">Pyochelin biosynthetic protein PchC</fullName>
    </submittedName>
</protein>
<keyword evidence="2" id="KW-0378">Hydrolase</keyword>
<dbReference type="Proteomes" id="UP000317422">
    <property type="component" value="Unassembled WGS sequence"/>
</dbReference>
<reference evidence="4 5" key="1">
    <citation type="submission" date="2019-06" db="EMBL/GenBank/DDBJ databases">
        <title>Sequencing the genomes of 1000 actinobacteria strains.</title>
        <authorList>
            <person name="Klenk H.-P."/>
        </authorList>
    </citation>
    <scope>NUCLEOTIDE SEQUENCE [LARGE SCALE GENOMIC DNA]</scope>
    <source>
        <strain evidence="4 5">DSM 45015</strain>
    </source>
</reference>
<dbReference type="EMBL" id="VFQC01000003">
    <property type="protein sequence ID" value="TQN27624.1"/>
    <property type="molecule type" value="Genomic_DNA"/>
</dbReference>
<dbReference type="RefSeq" id="WP_170181671.1">
    <property type="nucleotide sequence ID" value="NZ_VFQC01000003.1"/>
</dbReference>
<dbReference type="Pfam" id="PF00975">
    <property type="entry name" value="Thioesterase"/>
    <property type="match status" value="1"/>
</dbReference>
<dbReference type="InterPro" id="IPR001031">
    <property type="entry name" value="Thioesterase"/>
</dbReference>
<feature type="domain" description="Thioesterase TesA-like" evidence="3">
    <location>
        <begin position="20"/>
        <end position="236"/>
    </location>
</feature>
<dbReference type="PANTHER" id="PTHR11487:SF0">
    <property type="entry name" value="S-ACYL FATTY ACID SYNTHASE THIOESTERASE, MEDIUM CHAIN"/>
    <property type="match status" value="1"/>
</dbReference>
<dbReference type="SMART" id="SM00824">
    <property type="entry name" value="PKS_TE"/>
    <property type="match status" value="1"/>
</dbReference>